<protein>
    <recommendedName>
        <fullName evidence="2">Tetratricopeptide repeat protein</fullName>
    </recommendedName>
</protein>
<dbReference type="EMBL" id="JQ844205">
    <property type="protein sequence ID" value="AGS52683.1"/>
    <property type="molecule type" value="Genomic_DNA"/>
</dbReference>
<accession>A0A806K0A6</accession>
<name>A0A806K0A6_9BACT</name>
<dbReference type="AlphaFoldDB" id="A0A806K0A6"/>
<reference evidence="1" key="1">
    <citation type="submission" date="2012-03" db="EMBL/GenBank/DDBJ databases">
        <title>Functional metagenomics reveals considerable lignocellulase gene clusters in the gut microbiome of a wood-feeding higher termite.</title>
        <authorList>
            <person name="Liu N."/>
        </authorList>
    </citation>
    <scope>NUCLEOTIDE SEQUENCE</scope>
</reference>
<sequence length="244" mass="27947">MIALLAVVGIFFIVNYRLLSLLEREDWPALAYYLEQQIYVKGRYSGRKVRLLASSYLVISDYMSVLKLESKTMLARPSLVEKNVLLFGTARVLSGKYQEAAAFFRSNIDKCRTSDRQWIQWYYGFSLLLSGNFNLAQPEYKNLAANSDDALVTGLSSYFLENSIARKVLNHEECAAAAKNGRERIKKALHSHDHWKKEVDKRATDIYIAIIRKYINEAGLWVFYENQNTAAIELSVSDTHLGKI</sequence>
<organism evidence="1">
    <name type="scientific">uncultured bacterium contig00064</name>
    <dbReference type="NCBI Taxonomy" id="1181547"/>
    <lineage>
        <taxon>Bacteria</taxon>
        <taxon>environmental samples</taxon>
    </lineage>
</organism>
<evidence type="ECO:0000313" key="1">
    <source>
        <dbReference type="EMBL" id="AGS52683.1"/>
    </source>
</evidence>
<evidence type="ECO:0008006" key="2">
    <source>
        <dbReference type="Google" id="ProtNLM"/>
    </source>
</evidence>
<proteinExistence type="predicted"/>